<dbReference type="Pfam" id="PF03466">
    <property type="entry name" value="LysR_substrate"/>
    <property type="match status" value="1"/>
</dbReference>
<dbReference type="OrthoDB" id="9076738at2"/>
<dbReference type="Pfam" id="PF00126">
    <property type="entry name" value="HTH_1"/>
    <property type="match status" value="1"/>
</dbReference>
<dbReference type="SUPFAM" id="SSF46785">
    <property type="entry name" value="Winged helix' DNA-binding domain"/>
    <property type="match status" value="1"/>
</dbReference>
<comment type="caution">
    <text evidence="6">The sequence shown here is derived from an EMBL/GenBank/DDBJ whole genome shotgun (WGS) entry which is preliminary data.</text>
</comment>
<evidence type="ECO:0000256" key="3">
    <source>
        <dbReference type="ARBA" id="ARBA00023125"/>
    </source>
</evidence>
<dbReference type="EMBL" id="QQAV01000001">
    <property type="protein sequence ID" value="RDI28278.1"/>
    <property type="molecule type" value="Genomic_DNA"/>
</dbReference>
<dbReference type="InterPro" id="IPR005119">
    <property type="entry name" value="LysR_subst-bd"/>
</dbReference>
<dbReference type="AlphaFoldDB" id="A0A370FRA8"/>
<evidence type="ECO:0000256" key="4">
    <source>
        <dbReference type="ARBA" id="ARBA00023163"/>
    </source>
</evidence>
<organism evidence="6 7">
    <name type="scientific">Pseudacidovorax intermedius</name>
    <dbReference type="NCBI Taxonomy" id="433924"/>
    <lineage>
        <taxon>Bacteria</taxon>
        <taxon>Pseudomonadati</taxon>
        <taxon>Pseudomonadota</taxon>
        <taxon>Betaproteobacteria</taxon>
        <taxon>Burkholderiales</taxon>
        <taxon>Comamonadaceae</taxon>
        <taxon>Pseudacidovorax</taxon>
    </lineage>
</organism>
<gene>
    <name evidence="6" type="ORF">DFR41_10130</name>
</gene>
<dbReference type="Proteomes" id="UP000255265">
    <property type="component" value="Unassembled WGS sequence"/>
</dbReference>
<dbReference type="PROSITE" id="PS50931">
    <property type="entry name" value="HTH_LYSR"/>
    <property type="match status" value="1"/>
</dbReference>
<dbReference type="GO" id="GO:0006351">
    <property type="term" value="P:DNA-templated transcription"/>
    <property type="evidence" value="ECO:0007669"/>
    <property type="project" value="TreeGrafter"/>
</dbReference>
<evidence type="ECO:0000259" key="5">
    <source>
        <dbReference type="PROSITE" id="PS50931"/>
    </source>
</evidence>
<keyword evidence="3 6" id="KW-0238">DNA-binding</keyword>
<evidence type="ECO:0000256" key="2">
    <source>
        <dbReference type="ARBA" id="ARBA00023015"/>
    </source>
</evidence>
<dbReference type="Gene3D" id="1.10.10.10">
    <property type="entry name" value="Winged helix-like DNA-binding domain superfamily/Winged helix DNA-binding domain"/>
    <property type="match status" value="1"/>
</dbReference>
<protein>
    <submittedName>
        <fullName evidence="6">DNA-binding transcriptional LysR family regulator</fullName>
    </submittedName>
</protein>
<dbReference type="STRING" id="433924.NS331_11320"/>
<dbReference type="Gene3D" id="3.40.190.290">
    <property type="match status" value="1"/>
</dbReference>
<sequence length="307" mass="33997">MDLDSLRVYVQVAELASFTRAAERLGLTRARVSAIVQQLEAGLGTRLLQRTTRTVRVTPDGEAFLERAQTLLADAEDLQSLFSRQPGSLRGRIRADVPLQLGARVVLPNLPAFLADHPLLEVDLGSTDRRVDLVHDGFDCVLRVGVLQESGLVARPVGQMVQANLASPAYVAKHGHPRSLDDLRQGHRLVRYSSRLAGWPALWEYEEEGEPRSFEMPAVITVNNTLAYEAACRAGLGLIQAPVLGHREALARGELVEVLPEWRAPPLPITLLYAHRRQVPRRLQVFMDWLAGLVGQALAEDDAARRR</sequence>
<evidence type="ECO:0000313" key="6">
    <source>
        <dbReference type="EMBL" id="RDI28278.1"/>
    </source>
</evidence>
<proteinExistence type="inferred from homology"/>
<dbReference type="InterPro" id="IPR036390">
    <property type="entry name" value="WH_DNA-bd_sf"/>
</dbReference>
<dbReference type="InterPro" id="IPR000847">
    <property type="entry name" value="LysR_HTH_N"/>
</dbReference>
<dbReference type="GO" id="GO:0043565">
    <property type="term" value="F:sequence-specific DNA binding"/>
    <property type="evidence" value="ECO:0007669"/>
    <property type="project" value="TreeGrafter"/>
</dbReference>
<dbReference type="PANTHER" id="PTHR30537">
    <property type="entry name" value="HTH-TYPE TRANSCRIPTIONAL REGULATOR"/>
    <property type="match status" value="1"/>
</dbReference>
<keyword evidence="4" id="KW-0804">Transcription</keyword>
<keyword evidence="7" id="KW-1185">Reference proteome</keyword>
<accession>A0A370FRA8</accession>
<dbReference type="CDD" id="cd08472">
    <property type="entry name" value="PBP2_CrgA_like_3"/>
    <property type="match status" value="1"/>
</dbReference>
<evidence type="ECO:0000313" key="7">
    <source>
        <dbReference type="Proteomes" id="UP000255265"/>
    </source>
</evidence>
<dbReference type="FunFam" id="1.10.10.10:FF:000001">
    <property type="entry name" value="LysR family transcriptional regulator"/>
    <property type="match status" value="1"/>
</dbReference>
<dbReference type="InterPro" id="IPR036388">
    <property type="entry name" value="WH-like_DNA-bd_sf"/>
</dbReference>
<dbReference type="PANTHER" id="PTHR30537:SF72">
    <property type="entry name" value="LYSR FAMILY TRANSCRIPTIONAL REGULATOR"/>
    <property type="match status" value="1"/>
</dbReference>
<dbReference type="InterPro" id="IPR058163">
    <property type="entry name" value="LysR-type_TF_proteobact-type"/>
</dbReference>
<dbReference type="GO" id="GO:0003700">
    <property type="term" value="F:DNA-binding transcription factor activity"/>
    <property type="evidence" value="ECO:0007669"/>
    <property type="project" value="InterPro"/>
</dbReference>
<comment type="similarity">
    <text evidence="1">Belongs to the LysR transcriptional regulatory family.</text>
</comment>
<feature type="domain" description="HTH lysR-type" evidence="5">
    <location>
        <begin position="1"/>
        <end position="58"/>
    </location>
</feature>
<dbReference type="SUPFAM" id="SSF53850">
    <property type="entry name" value="Periplasmic binding protein-like II"/>
    <property type="match status" value="1"/>
</dbReference>
<name>A0A370FRA8_9BURK</name>
<reference evidence="6 7" key="1">
    <citation type="submission" date="2018-07" db="EMBL/GenBank/DDBJ databases">
        <title>Genomic Encyclopedia of Type Strains, Phase IV (KMG-IV): sequencing the most valuable type-strain genomes for metagenomic binning, comparative biology and taxonomic classification.</title>
        <authorList>
            <person name="Goeker M."/>
        </authorList>
    </citation>
    <scope>NUCLEOTIDE SEQUENCE [LARGE SCALE GENOMIC DNA]</scope>
    <source>
        <strain evidence="6 7">DSM 21352</strain>
    </source>
</reference>
<evidence type="ECO:0000256" key="1">
    <source>
        <dbReference type="ARBA" id="ARBA00009437"/>
    </source>
</evidence>
<keyword evidence="2" id="KW-0805">Transcription regulation</keyword>
<dbReference type="RefSeq" id="WP_114801298.1">
    <property type="nucleotide sequence ID" value="NZ_QQAV01000001.1"/>
</dbReference>